<gene>
    <name evidence="2" type="ORF">E5676_scaffold1317G00130</name>
    <name evidence="1" type="ORF">E6C27_scaffold466G00810</name>
</gene>
<sequence>MLRKEDSEARAIKKERILDLMEENEHLIGVISSLNVKSKEVQNEYDQTIKSVKMLNSGTDSLDSILNSGHNGSSKYGLGFDASMRSVKLTPEMGLLLLWSKKSYSVILLQITKRQEISAEVKI</sequence>
<dbReference type="EMBL" id="SSTE01013512">
    <property type="protein sequence ID" value="KAA0047107.1"/>
    <property type="molecule type" value="Genomic_DNA"/>
</dbReference>
<name>A0A5A7TYV1_CUCMM</name>
<proteinExistence type="predicted"/>
<organism evidence="1 3">
    <name type="scientific">Cucumis melo var. makuwa</name>
    <name type="common">Oriental melon</name>
    <dbReference type="NCBI Taxonomy" id="1194695"/>
    <lineage>
        <taxon>Eukaryota</taxon>
        <taxon>Viridiplantae</taxon>
        <taxon>Streptophyta</taxon>
        <taxon>Embryophyta</taxon>
        <taxon>Tracheophyta</taxon>
        <taxon>Spermatophyta</taxon>
        <taxon>Magnoliopsida</taxon>
        <taxon>eudicotyledons</taxon>
        <taxon>Gunneridae</taxon>
        <taxon>Pentapetalae</taxon>
        <taxon>rosids</taxon>
        <taxon>fabids</taxon>
        <taxon>Cucurbitales</taxon>
        <taxon>Cucurbitaceae</taxon>
        <taxon>Benincaseae</taxon>
        <taxon>Cucumis</taxon>
    </lineage>
</organism>
<evidence type="ECO:0000313" key="1">
    <source>
        <dbReference type="EMBL" id="KAA0047107.1"/>
    </source>
</evidence>
<dbReference type="EMBL" id="SSTD01013989">
    <property type="protein sequence ID" value="TYK05050.1"/>
    <property type="molecule type" value="Genomic_DNA"/>
</dbReference>
<dbReference type="Proteomes" id="UP000321947">
    <property type="component" value="Unassembled WGS sequence"/>
</dbReference>
<reference evidence="3 4" key="1">
    <citation type="submission" date="2019-08" db="EMBL/GenBank/DDBJ databases">
        <title>Draft genome sequences of two oriental melons (Cucumis melo L. var makuwa).</title>
        <authorList>
            <person name="Kwon S.-Y."/>
        </authorList>
    </citation>
    <scope>NUCLEOTIDE SEQUENCE [LARGE SCALE GENOMIC DNA]</scope>
    <source>
        <strain evidence="4">cv. Chang Bougi</strain>
        <strain evidence="3">cv. SW 3</strain>
        <tissue evidence="1">Leaf</tissue>
    </source>
</reference>
<comment type="caution">
    <text evidence="1">The sequence shown here is derived from an EMBL/GenBank/DDBJ whole genome shotgun (WGS) entry which is preliminary data.</text>
</comment>
<accession>A0A5A7TYV1</accession>
<evidence type="ECO:0000313" key="2">
    <source>
        <dbReference type="EMBL" id="TYK05050.1"/>
    </source>
</evidence>
<dbReference type="Proteomes" id="UP000321393">
    <property type="component" value="Unassembled WGS sequence"/>
</dbReference>
<protein>
    <submittedName>
        <fullName evidence="1 2">Transposon protein</fullName>
    </submittedName>
</protein>
<evidence type="ECO:0000313" key="3">
    <source>
        <dbReference type="Proteomes" id="UP000321393"/>
    </source>
</evidence>
<evidence type="ECO:0000313" key="4">
    <source>
        <dbReference type="Proteomes" id="UP000321947"/>
    </source>
</evidence>
<dbReference type="AlphaFoldDB" id="A0A5A7TYV1"/>